<dbReference type="Gene3D" id="3.30.559.30">
    <property type="entry name" value="Nonribosomal peptide synthetase, condensation domain"/>
    <property type="match status" value="1"/>
</dbReference>
<accession>A0A1C5A487</accession>
<keyword evidence="3" id="KW-1185">Reference proteome</keyword>
<protein>
    <submittedName>
        <fullName evidence="2">Condensation domain-containing protein</fullName>
    </submittedName>
</protein>
<dbReference type="SUPFAM" id="SSF52777">
    <property type="entry name" value="CoA-dependent acyltransferases"/>
    <property type="match status" value="2"/>
</dbReference>
<organism evidence="2 3">
    <name type="scientific">Micromonospora marina</name>
    <dbReference type="NCBI Taxonomy" id="307120"/>
    <lineage>
        <taxon>Bacteria</taxon>
        <taxon>Bacillati</taxon>
        <taxon>Actinomycetota</taxon>
        <taxon>Actinomycetes</taxon>
        <taxon>Micromonosporales</taxon>
        <taxon>Micromonosporaceae</taxon>
        <taxon>Micromonospora</taxon>
    </lineage>
</organism>
<gene>
    <name evidence="2" type="ORF">GA0070215_123123</name>
</gene>
<dbReference type="Gene3D" id="3.30.559.10">
    <property type="entry name" value="Chloramphenicol acetyltransferase-like domain"/>
    <property type="match status" value="1"/>
</dbReference>
<evidence type="ECO:0000259" key="1">
    <source>
        <dbReference type="Pfam" id="PF00668"/>
    </source>
</evidence>
<dbReference type="InterPro" id="IPR001242">
    <property type="entry name" value="Condensation_dom"/>
</dbReference>
<dbReference type="AlphaFoldDB" id="A0A1C5A487"/>
<dbReference type="Proteomes" id="UP000198551">
    <property type="component" value="Unassembled WGS sequence"/>
</dbReference>
<evidence type="ECO:0000313" key="2">
    <source>
        <dbReference type="EMBL" id="SCF39844.1"/>
    </source>
</evidence>
<proteinExistence type="predicted"/>
<dbReference type="GO" id="GO:0008610">
    <property type="term" value="P:lipid biosynthetic process"/>
    <property type="evidence" value="ECO:0007669"/>
    <property type="project" value="UniProtKB-ARBA"/>
</dbReference>
<reference evidence="3" key="1">
    <citation type="submission" date="2016-06" db="EMBL/GenBank/DDBJ databases">
        <authorList>
            <person name="Varghese N."/>
        </authorList>
    </citation>
    <scope>NUCLEOTIDE SEQUENCE [LARGE SCALE GENOMIC DNA]</scope>
    <source>
        <strain evidence="3">DSM 45555</strain>
    </source>
</reference>
<dbReference type="EMBL" id="FMCV01000023">
    <property type="protein sequence ID" value="SCF39844.1"/>
    <property type="molecule type" value="Genomic_DNA"/>
</dbReference>
<dbReference type="InterPro" id="IPR023213">
    <property type="entry name" value="CAT-like_dom_sf"/>
</dbReference>
<evidence type="ECO:0000313" key="3">
    <source>
        <dbReference type="Proteomes" id="UP000198551"/>
    </source>
</evidence>
<dbReference type="Pfam" id="PF00668">
    <property type="entry name" value="Condensation"/>
    <property type="match status" value="1"/>
</dbReference>
<name>A0A1C5A487_9ACTN</name>
<dbReference type="GO" id="GO:0003824">
    <property type="term" value="F:catalytic activity"/>
    <property type="evidence" value="ECO:0007669"/>
    <property type="project" value="InterPro"/>
</dbReference>
<sequence>MLVNRPNDARFNMHLRIPVPVGISLRDTIAAVRSVVACHESLRTTFDDDAPGPPRQRVHSAGIVEVPVVEDADEDGIATVTALAQRRFDLTTELPVRFAIGVRGGEPRWIACAMARIVTDGAGGNTLLRDLQDSLRGRPLERAYQPREQAQWESSAVGQSQLRRSMQFWDAKIASVPPLFTRSRGGPPNFPSITAYVRGLGCAARNLASSVGVGDAAVFLSALVAALAREFGVSRCAVPVHCSNRTRAPLKRYVGTLAQHGLLAVDVVGDKRLLMRQTASGLLLAGRYSLYDPWTRDDMLREKGHGADVEHFANFVPLPGALNAPSDFAAVGDHDALVVADPPIAFSSMRLAVQFRTDGTDASISLFVDTRYLDRDLMPVLLANMVGFLTDRRTPAQSRLESYTW</sequence>
<feature type="domain" description="Condensation" evidence="1">
    <location>
        <begin position="12"/>
        <end position="256"/>
    </location>
</feature>